<evidence type="ECO:0000313" key="2">
    <source>
        <dbReference type="Proteomes" id="UP001225957"/>
    </source>
</evidence>
<organism evidence="1 2">
    <name type="scientific">Halomonas rhizosphaerae</name>
    <dbReference type="NCBI Taxonomy" id="3043296"/>
    <lineage>
        <taxon>Bacteria</taxon>
        <taxon>Pseudomonadati</taxon>
        <taxon>Pseudomonadota</taxon>
        <taxon>Gammaproteobacteria</taxon>
        <taxon>Oceanospirillales</taxon>
        <taxon>Halomonadaceae</taxon>
        <taxon>Halomonas</taxon>
    </lineage>
</organism>
<sequence>MYRLDSLYLSTALAPEELMGLAIDHEREEMHRYRYLAFVFLTFGRGISRLMAVLGIECERRLGELNRVACEVGLSPTCVELPCGTPPASGDSLHLINDRSHALATLRKAEARAEHAVRVAEHLHKVNATPAVQSLLAGVVGQKQSERHILQELIESYDMEFATDAQLASCPWPRGWLAGAKQLHFSASG</sequence>
<dbReference type="EMBL" id="JASCQP010000002">
    <property type="protein sequence ID" value="MDI5889491.1"/>
    <property type="molecule type" value="Genomic_DNA"/>
</dbReference>
<protein>
    <submittedName>
        <fullName evidence="1">Uncharacterized protein</fullName>
    </submittedName>
</protein>
<gene>
    <name evidence="1" type="ORF">QLQ83_00055</name>
</gene>
<accession>A0ABT6UUB5</accession>
<proteinExistence type="predicted"/>
<reference evidence="1 2" key="1">
    <citation type="submission" date="2023-04" db="EMBL/GenBank/DDBJ databases">
        <title>Halomonas strains isolated from rhizosphere soil.</title>
        <authorList>
            <person name="Xu L."/>
            <person name="Sun J.-Q."/>
        </authorList>
    </citation>
    <scope>NUCLEOTIDE SEQUENCE [LARGE SCALE GENOMIC DNA]</scope>
    <source>
        <strain evidence="1 2">LR5S20</strain>
    </source>
</reference>
<keyword evidence="2" id="KW-1185">Reference proteome</keyword>
<dbReference type="RefSeq" id="WP_282733545.1">
    <property type="nucleotide sequence ID" value="NZ_JASCQP010000002.1"/>
</dbReference>
<comment type="caution">
    <text evidence="1">The sequence shown here is derived from an EMBL/GenBank/DDBJ whole genome shotgun (WGS) entry which is preliminary data.</text>
</comment>
<dbReference type="Proteomes" id="UP001225957">
    <property type="component" value="Unassembled WGS sequence"/>
</dbReference>
<name>A0ABT6UUB5_9GAMM</name>
<evidence type="ECO:0000313" key="1">
    <source>
        <dbReference type="EMBL" id="MDI5889491.1"/>
    </source>
</evidence>